<comment type="caution">
    <text evidence="1">The sequence shown here is derived from an EMBL/GenBank/DDBJ whole genome shotgun (WGS) entry which is preliminary data.</text>
</comment>
<proteinExistence type="predicted"/>
<gene>
    <name evidence="1" type="ORF">BHQ18_12355</name>
</gene>
<evidence type="ECO:0000313" key="1">
    <source>
        <dbReference type="EMBL" id="ODQ90215.1"/>
    </source>
</evidence>
<accession>A0A1E3RK01</accession>
<dbReference type="EMBL" id="MIHA01000007">
    <property type="protein sequence ID" value="ODQ90215.1"/>
    <property type="molecule type" value="Genomic_DNA"/>
</dbReference>
<sequence>MSGEWQFRLQVQVLIDVQVSFLAGVAEFMIRPGLNGLPAFSRSTVIVAGSCEWLFDRSKKA</sequence>
<evidence type="ECO:0000313" key="2">
    <source>
        <dbReference type="Proteomes" id="UP000094053"/>
    </source>
</evidence>
<name>A0A1E3RK01_MYCFV</name>
<dbReference type="Proteomes" id="UP000094053">
    <property type="component" value="Unassembled WGS sequence"/>
</dbReference>
<keyword evidence="2" id="KW-1185">Reference proteome</keyword>
<organism evidence="1 2">
    <name type="scientific">Mycolicibacterium flavescens</name>
    <name type="common">Mycobacterium flavescens</name>
    <dbReference type="NCBI Taxonomy" id="1776"/>
    <lineage>
        <taxon>Bacteria</taxon>
        <taxon>Bacillati</taxon>
        <taxon>Actinomycetota</taxon>
        <taxon>Actinomycetes</taxon>
        <taxon>Mycobacteriales</taxon>
        <taxon>Mycobacteriaceae</taxon>
        <taxon>Mycolicibacterium</taxon>
    </lineage>
</organism>
<protein>
    <submittedName>
        <fullName evidence="1">Uncharacterized protein</fullName>
    </submittedName>
</protein>
<dbReference type="AlphaFoldDB" id="A0A1E3RK01"/>
<reference evidence="2" key="1">
    <citation type="submission" date="2016-09" db="EMBL/GenBank/DDBJ databases">
        <authorList>
            <person name="Greninger A.L."/>
            <person name="Jerome K.R."/>
            <person name="Mcnair B."/>
            <person name="Wallis C."/>
            <person name="Fang F."/>
        </authorList>
    </citation>
    <scope>NUCLEOTIDE SEQUENCE [LARGE SCALE GENOMIC DNA]</scope>
    <source>
        <strain evidence="2">M6</strain>
    </source>
</reference>